<evidence type="ECO:0000256" key="7">
    <source>
        <dbReference type="ARBA" id="ARBA00023146"/>
    </source>
</evidence>
<dbReference type="PANTHER" id="PTHR22594">
    <property type="entry name" value="ASPARTYL/LYSYL-TRNA SYNTHETASE"/>
    <property type="match status" value="1"/>
</dbReference>
<dbReference type="GO" id="GO:0006421">
    <property type="term" value="P:asparaginyl-tRNA aminoacylation"/>
    <property type="evidence" value="ECO:0007669"/>
    <property type="project" value="InterPro"/>
</dbReference>
<feature type="region of interest" description="Disordered" evidence="8">
    <location>
        <begin position="39"/>
        <end position="77"/>
    </location>
</feature>
<dbReference type="Pfam" id="PF00152">
    <property type="entry name" value="tRNA-synt_2"/>
    <property type="match status" value="1"/>
</dbReference>
<dbReference type="GeneID" id="89972597"/>
<dbReference type="Proteomes" id="UP001358417">
    <property type="component" value="Unassembled WGS sequence"/>
</dbReference>
<accession>A0AAV9N5F2</accession>
<evidence type="ECO:0000256" key="1">
    <source>
        <dbReference type="ARBA" id="ARBA00008226"/>
    </source>
</evidence>
<dbReference type="Pfam" id="PF01336">
    <property type="entry name" value="tRNA_anti-codon"/>
    <property type="match status" value="1"/>
</dbReference>
<dbReference type="GO" id="GO:0004816">
    <property type="term" value="F:asparagine-tRNA ligase activity"/>
    <property type="evidence" value="ECO:0007669"/>
    <property type="project" value="UniProtKB-EC"/>
</dbReference>
<comment type="similarity">
    <text evidence="1">Belongs to the class-II aminoacyl-tRNA synthetase family.</text>
</comment>
<dbReference type="EMBL" id="JAVRRD010000019">
    <property type="protein sequence ID" value="KAK5049490.1"/>
    <property type="molecule type" value="Genomic_DNA"/>
</dbReference>
<dbReference type="InterPro" id="IPR002312">
    <property type="entry name" value="Asp/Asn-tRNA-synth_IIb"/>
</dbReference>
<evidence type="ECO:0000256" key="5">
    <source>
        <dbReference type="ARBA" id="ARBA00022840"/>
    </source>
</evidence>
<keyword evidence="11" id="KW-1185">Reference proteome</keyword>
<dbReference type="GO" id="GO:0005739">
    <property type="term" value="C:mitochondrion"/>
    <property type="evidence" value="ECO:0007669"/>
    <property type="project" value="TreeGrafter"/>
</dbReference>
<dbReference type="SUPFAM" id="SSF55681">
    <property type="entry name" value="Class II aaRS and biotin synthetases"/>
    <property type="match status" value="1"/>
</dbReference>
<keyword evidence="6" id="KW-0648">Protein biosynthesis</keyword>
<dbReference type="InterPro" id="IPR004364">
    <property type="entry name" value="Aa-tRNA-synt_II"/>
</dbReference>
<proteinExistence type="inferred from homology"/>
<evidence type="ECO:0000256" key="2">
    <source>
        <dbReference type="ARBA" id="ARBA00012816"/>
    </source>
</evidence>
<dbReference type="Gene3D" id="2.40.50.140">
    <property type="entry name" value="Nucleic acid-binding proteins"/>
    <property type="match status" value="1"/>
</dbReference>
<evidence type="ECO:0000256" key="6">
    <source>
        <dbReference type="ARBA" id="ARBA00022917"/>
    </source>
</evidence>
<dbReference type="InterPro" id="IPR004522">
    <property type="entry name" value="Asn-tRNA-ligase"/>
</dbReference>
<dbReference type="PANTHER" id="PTHR22594:SF34">
    <property type="entry name" value="ASPARAGINE--TRNA LIGASE, MITOCHONDRIAL-RELATED"/>
    <property type="match status" value="1"/>
</dbReference>
<keyword evidence="7" id="KW-0030">Aminoacyl-tRNA synthetase</keyword>
<keyword evidence="3" id="KW-0436">Ligase</keyword>
<dbReference type="AlphaFoldDB" id="A0AAV9N5F2"/>
<evidence type="ECO:0000259" key="9">
    <source>
        <dbReference type="PROSITE" id="PS50862"/>
    </source>
</evidence>
<dbReference type="NCBIfam" id="TIGR00457">
    <property type="entry name" value="asnS"/>
    <property type="match status" value="1"/>
</dbReference>
<dbReference type="PRINTS" id="PR01042">
    <property type="entry name" value="TRNASYNTHASP"/>
</dbReference>
<dbReference type="InterPro" id="IPR004365">
    <property type="entry name" value="NA-bd_OB_tRNA"/>
</dbReference>
<dbReference type="EC" id="6.1.1.22" evidence="2"/>
<feature type="domain" description="Aminoacyl-transfer RNA synthetases class-II family profile" evidence="9">
    <location>
        <begin position="284"/>
        <end position="563"/>
    </location>
</feature>
<comment type="caution">
    <text evidence="10">The sequence shown here is derived from an EMBL/GenBank/DDBJ whole genome shotgun (WGS) entry which is preliminary data.</text>
</comment>
<evidence type="ECO:0000256" key="4">
    <source>
        <dbReference type="ARBA" id="ARBA00022741"/>
    </source>
</evidence>
<dbReference type="InterPro" id="IPR012340">
    <property type="entry name" value="NA-bd_OB-fold"/>
</dbReference>
<evidence type="ECO:0000256" key="3">
    <source>
        <dbReference type="ARBA" id="ARBA00022598"/>
    </source>
</evidence>
<dbReference type="GO" id="GO:0003676">
    <property type="term" value="F:nucleic acid binding"/>
    <property type="evidence" value="ECO:0007669"/>
    <property type="project" value="InterPro"/>
</dbReference>
<dbReference type="Gene3D" id="3.30.930.10">
    <property type="entry name" value="Bira Bifunctional Protein, Domain 2"/>
    <property type="match status" value="1"/>
</dbReference>
<dbReference type="GO" id="GO:0005524">
    <property type="term" value="F:ATP binding"/>
    <property type="evidence" value="ECO:0007669"/>
    <property type="project" value="UniProtKB-KW"/>
</dbReference>
<dbReference type="InterPro" id="IPR006195">
    <property type="entry name" value="aa-tRNA-synth_II"/>
</dbReference>
<sequence>MLWQVARSTRIPRGLLRHRPTNRLFDDIVRNGVLATPQKQSLSTIPSHANPFARQPGAQNGTPVKEEKTGGSTSTHGRKVIDGLVRSIRKQKRVAFASIADGTTLAPLQAVFSDPKLTENISNGAFVSLQGNWVPSQGGGQQENELQVEKVLMIGDGDTVENPIQKKAMTTGFLRTVPHLRMRTDFQSLLLRVRSMLVSSMQTHFSETQNSDRPIYLVHPPLITSSDCEGAGEVFTLSPKSTKPAPSDSNEGVTKNELYFRDPKYLTVSSQLHLEAFCAQLGAVYAFSPTFRAEESDTPRHLAEFYMLEAEYRNMDLKQIMHGVKSLVQEMTTALMNHHVGRELVKYYADKNRKAPADEIVDPSGRWTQLLGEWRTIEYTAAVSLLEEANSAKGGKLFTRRPVWEHGLQLEHERWLSEHFADNRPVFVTDYPKVVKPFYMLPSGLSTEDNSAERPSESKETVACFDLLLPYGYCEVAGGSLREHRLPNLVCAMREKGLLQKVEPGTVEPYPYLEPEESLGSLKWYADLRRFGSSPHGGYGLGFDRLLAYLTGVANVRDVVAFPRVWGKADC</sequence>
<protein>
    <recommendedName>
        <fullName evidence="2">asparagine--tRNA ligase</fullName>
        <ecNumber evidence="2">6.1.1.22</ecNumber>
    </recommendedName>
</protein>
<keyword evidence="5" id="KW-0067">ATP-binding</keyword>
<evidence type="ECO:0000256" key="8">
    <source>
        <dbReference type="SAM" id="MobiDB-lite"/>
    </source>
</evidence>
<evidence type="ECO:0000313" key="11">
    <source>
        <dbReference type="Proteomes" id="UP001358417"/>
    </source>
</evidence>
<organism evidence="10 11">
    <name type="scientific">Exophiala bonariae</name>
    <dbReference type="NCBI Taxonomy" id="1690606"/>
    <lineage>
        <taxon>Eukaryota</taxon>
        <taxon>Fungi</taxon>
        <taxon>Dikarya</taxon>
        <taxon>Ascomycota</taxon>
        <taxon>Pezizomycotina</taxon>
        <taxon>Eurotiomycetes</taxon>
        <taxon>Chaetothyriomycetidae</taxon>
        <taxon>Chaetothyriales</taxon>
        <taxon>Herpotrichiellaceae</taxon>
        <taxon>Exophiala</taxon>
    </lineage>
</organism>
<dbReference type="SUPFAM" id="SSF50249">
    <property type="entry name" value="Nucleic acid-binding proteins"/>
    <property type="match status" value="1"/>
</dbReference>
<dbReference type="InterPro" id="IPR045864">
    <property type="entry name" value="aa-tRNA-synth_II/BPL/LPL"/>
</dbReference>
<dbReference type="RefSeq" id="XP_064704535.1">
    <property type="nucleotide sequence ID" value="XM_064847996.1"/>
</dbReference>
<keyword evidence="4" id="KW-0547">Nucleotide-binding</keyword>
<evidence type="ECO:0000313" key="10">
    <source>
        <dbReference type="EMBL" id="KAK5049490.1"/>
    </source>
</evidence>
<reference evidence="10 11" key="1">
    <citation type="submission" date="2023-08" db="EMBL/GenBank/DDBJ databases">
        <title>Black Yeasts Isolated from many extreme environments.</title>
        <authorList>
            <person name="Coleine C."/>
            <person name="Stajich J.E."/>
            <person name="Selbmann L."/>
        </authorList>
    </citation>
    <scope>NUCLEOTIDE SEQUENCE [LARGE SCALE GENOMIC DNA]</scope>
    <source>
        <strain evidence="10 11">CCFEE 5792</strain>
    </source>
</reference>
<name>A0AAV9N5F2_9EURO</name>
<gene>
    <name evidence="10" type="ORF">LTR84_004419</name>
</gene>
<dbReference type="PROSITE" id="PS50862">
    <property type="entry name" value="AA_TRNA_LIGASE_II"/>
    <property type="match status" value="1"/>
</dbReference>
<dbReference type="CDD" id="cd04318">
    <property type="entry name" value="EcAsnRS_like_N"/>
    <property type="match status" value="1"/>
</dbReference>